<accession>A0A391P176</accession>
<evidence type="ECO:0000313" key="3">
    <source>
        <dbReference type="Proteomes" id="UP000265618"/>
    </source>
</evidence>
<reference evidence="2 3" key="1">
    <citation type="journal article" date="2018" name="PLoS ONE">
        <title>The draft genome of Kipferlia bialata reveals reductive genome evolution in fornicate parasites.</title>
        <authorList>
            <person name="Tanifuji G."/>
            <person name="Takabayashi S."/>
            <person name="Kume K."/>
            <person name="Takagi M."/>
            <person name="Nakayama T."/>
            <person name="Kamikawa R."/>
            <person name="Inagaki Y."/>
            <person name="Hashimoto T."/>
        </authorList>
    </citation>
    <scope>NUCLEOTIDE SEQUENCE [LARGE SCALE GENOMIC DNA]</scope>
    <source>
        <strain evidence="2">NY0173</strain>
    </source>
</reference>
<gene>
    <name evidence="2" type="ORF">KIPB_003137</name>
</gene>
<dbReference type="Proteomes" id="UP000265618">
    <property type="component" value="Unassembled WGS sequence"/>
</dbReference>
<dbReference type="EMBL" id="BDIP01000579">
    <property type="protein sequence ID" value="GCA62382.1"/>
    <property type="molecule type" value="Genomic_DNA"/>
</dbReference>
<dbReference type="AlphaFoldDB" id="A0A391P176"/>
<organism evidence="2 3">
    <name type="scientific">Kipferlia bialata</name>
    <dbReference type="NCBI Taxonomy" id="797122"/>
    <lineage>
        <taxon>Eukaryota</taxon>
        <taxon>Metamonada</taxon>
        <taxon>Carpediemonas-like organisms</taxon>
        <taxon>Kipferlia</taxon>
    </lineage>
</organism>
<evidence type="ECO:0000313" key="2">
    <source>
        <dbReference type="EMBL" id="GCA62382.1"/>
    </source>
</evidence>
<feature type="non-terminal residue" evidence="2">
    <location>
        <position position="161"/>
    </location>
</feature>
<proteinExistence type="predicted"/>
<feature type="region of interest" description="Disordered" evidence="1">
    <location>
        <begin position="40"/>
        <end position="68"/>
    </location>
</feature>
<keyword evidence="3" id="KW-1185">Reference proteome</keyword>
<comment type="caution">
    <text evidence="2">The sequence shown here is derived from an EMBL/GenBank/DDBJ whole genome shotgun (WGS) entry which is preliminary data.</text>
</comment>
<feature type="compositionally biased region" description="Acidic residues" evidence="1">
    <location>
        <begin position="45"/>
        <end position="56"/>
    </location>
</feature>
<protein>
    <submittedName>
        <fullName evidence="2">Uncharacterized protein</fullName>
    </submittedName>
</protein>
<name>A0A391P176_9EUKA</name>
<sequence length="161" mass="16480">MRILVHNPGGVELLDASCPGDIAPTDTVAQLVAMVGERIDRDQSMEEETESEGEEGAEVRVGNEGEGGAIGAGVMPSLSLFESAHLSPLAPSTHVGLLGALADSLGVVSLTARHDTVSPPTVPDSLTYAPSPPSPVCVSPSPLCHIPNLDLDLSSAIERGP</sequence>
<evidence type="ECO:0000256" key="1">
    <source>
        <dbReference type="SAM" id="MobiDB-lite"/>
    </source>
</evidence>